<feature type="domain" description="C2H2-type" evidence="11">
    <location>
        <begin position="492"/>
        <end position="519"/>
    </location>
</feature>
<feature type="domain" description="C2H2-type" evidence="11">
    <location>
        <begin position="442"/>
        <end position="469"/>
    </location>
</feature>
<evidence type="ECO:0000256" key="10">
    <source>
        <dbReference type="PROSITE-ProRule" id="PRU00042"/>
    </source>
</evidence>
<protein>
    <submittedName>
        <fullName evidence="12">KRAB domain-containing zinc finger protein</fullName>
    </submittedName>
</protein>
<accession>A0A8B6GX97</accession>
<proteinExistence type="predicted"/>
<feature type="domain" description="C2H2-type" evidence="11">
    <location>
        <begin position="968"/>
        <end position="990"/>
    </location>
</feature>
<gene>
    <name evidence="12" type="ORF">MGAL_10B015034</name>
</gene>
<keyword evidence="3" id="KW-0677">Repeat</keyword>
<dbReference type="PANTHER" id="PTHR16515:SF49">
    <property type="entry name" value="GASTRULA ZINC FINGER PROTEIN XLCGF49.1-LIKE-RELATED"/>
    <property type="match status" value="1"/>
</dbReference>
<feature type="domain" description="C2H2-type" evidence="11">
    <location>
        <begin position="628"/>
        <end position="655"/>
    </location>
</feature>
<feature type="domain" description="C2H2-type" evidence="11">
    <location>
        <begin position="293"/>
        <end position="322"/>
    </location>
</feature>
<evidence type="ECO:0000313" key="12">
    <source>
        <dbReference type="EMBL" id="VDI70986.1"/>
    </source>
</evidence>
<dbReference type="OrthoDB" id="5960512at2759"/>
<feature type="domain" description="C2H2-type" evidence="11">
    <location>
        <begin position="519"/>
        <end position="546"/>
    </location>
</feature>
<evidence type="ECO:0000256" key="2">
    <source>
        <dbReference type="ARBA" id="ARBA00022723"/>
    </source>
</evidence>
<evidence type="ECO:0000256" key="7">
    <source>
        <dbReference type="ARBA" id="ARBA00023125"/>
    </source>
</evidence>
<feature type="domain" description="C2H2-type" evidence="11">
    <location>
        <begin position="942"/>
        <end position="964"/>
    </location>
</feature>
<keyword evidence="13" id="KW-1185">Reference proteome</keyword>
<feature type="domain" description="C2H2-type" evidence="11">
    <location>
        <begin position="887"/>
        <end position="914"/>
    </location>
</feature>
<feature type="domain" description="C2H2-type" evidence="11">
    <location>
        <begin position="775"/>
        <end position="802"/>
    </location>
</feature>
<name>A0A8B6GX97_MYTGA</name>
<evidence type="ECO:0000256" key="6">
    <source>
        <dbReference type="ARBA" id="ARBA00023015"/>
    </source>
</evidence>
<evidence type="ECO:0000259" key="11">
    <source>
        <dbReference type="PROSITE" id="PS50157"/>
    </source>
</evidence>
<feature type="domain" description="C2H2-type" evidence="11">
    <location>
        <begin position="712"/>
        <end position="740"/>
    </location>
</feature>
<dbReference type="Gene3D" id="3.30.160.60">
    <property type="entry name" value="Classic Zinc Finger"/>
    <property type="match status" value="15"/>
</dbReference>
<dbReference type="Pfam" id="PF00096">
    <property type="entry name" value="zf-C2H2"/>
    <property type="match status" value="14"/>
</dbReference>
<feature type="domain" description="C2H2-type" evidence="11">
    <location>
        <begin position="831"/>
        <end position="858"/>
    </location>
</feature>
<keyword evidence="6" id="KW-0805">Transcription regulation</keyword>
<evidence type="ECO:0000256" key="9">
    <source>
        <dbReference type="ARBA" id="ARBA00023242"/>
    </source>
</evidence>
<feature type="domain" description="C2H2-type" evidence="11">
    <location>
        <begin position="743"/>
        <end position="770"/>
    </location>
</feature>
<comment type="caution">
    <text evidence="12">The sequence shown here is derived from an EMBL/GenBank/DDBJ whole genome shotgun (WGS) entry which is preliminary data.</text>
</comment>
<keyword evidence="9" id="KW-0539">Nucleus</keyword>
<keyword evidence="5" id="KW-0862">Zinc</keyword>
<dbReference type="FunFam" id="3.30.160.60:FF:000688">
    <property type="entry name" value="zinc finger protein 197 isoform X1"/>
    <property type="match status" value="1"/>
</dbReference>
<dbReference type="Pfam" id="PF12874">
    <property type="entry name" value="zf-met"/>
    <property type="match status" value="3"/>
</dbReference>
<organism evidence="12 13">
    <name type="scientific">Mytilus galloprovincialis</name>
    <name type="common">Mediterranean mussel</name>
    <dbReference type="NCBI Taxonomy" id="29158"/>
    <lineage>
        <taxon>Eukaryota</taxon>
        <taxon>Metazoa</taxon>
        <taxon>Spiralia</taxon>
        <taxon>Lophotrochozoa</taxon>
        <taxon>Mollusca</taxon>
        <taxon>Bivalvia</taxon>
        <taxon>Autobranchia</taxon>
        <taxon>Pteriomorphia</taxon>
        <taxon>Mytilida</taxon>
        <taxon>Mytiloidea</taxon>
        <taxon>Mytilidae</taxon>
        <taxon>Mytilinae</taxon>
        <taxon>Mytilus</taxon>
    </lineage>
</organism>
<evidence type="ECO:0000256" key="8">
    <source>
        <dbReference type="ARBA" id="ARBA00023163"/>
    </source>
</evidence>
<keyword evidence="4 10" id="KW-0863">Zinc-finger</keyword>
<dbReference type="SMART" id="SM00355">
    <property type="entry name" value="ZnF_C2H2"/>
    <property type="match status" value="21"/>
</dbReference>
<evidence type="ECO:0000256" key="5">
    <source>
        <dbReference type="ARBA" id="ARBA00022833"/>
    </source>
</evidence>
<dbReference type="AlphaFoldDB" id="A0A8B6GX97"/>
<evidence type="ECO:0000256" key="1">
    <source>
        <dbReference type="ARBA" id="ARBA00004123"/>
    </source>
</evidence>
<feature type="domain" description="C2H2-type" evidence="11">
    <location>
        <begin position="656"/>
        <end position="683"/>
    </location>
</feature>
<dbReference type="InterPro" id="IPR050331">
    <property type="entry name" value="Zinc_finger"/>
</dbReference>
<feature type="domain" description="C2H2-type" evidence="11">
    <location>
        <begin position="803"/>
        <end position="830"/>
    </location>
</feature>
<dbReference type="FunFam" id="3.30.160.60:FF:001289">
    <property type="entry name" value="Zinc finger protein 574"/>
    <property type="match status" value="1"/>
</dbReference>
<dbReference type="InterPro" id="IPR013087">
    <property type="entry name" value="Znf_C2H2_type"/>
</dbReference>
<keyword evidence="7" id="KW-0238">DNA-binding</keyword>
<comment type="subcellular location">
    <subcellularLocation>
        <location evidence="1">Nucleus</location>
    </subcellularLocation>
</comment>
<feature type="domain" description="C2H2-type" evidence="11">
    <location>
        <begin position="684"/>
        <end position="711"/>
    </location>
</feature>
<evidence type="ECO:0000256" key="4">
    <source>
        <dbReference type="ARBA" id="ARBA00022771"/>
    </source>
</evidence>
<sequence>METDVNSDNTTLSNSAIQNVLSNPEVLQQLMISQASCPSSEIQGIKIGDRILPVRVCDRVGQKIMQIVLPESPKKDSFKEEPQLLDDTVNLDMQNAANDSSSQMMQTIDTYMENINFSSPSLQVLPMQTESVQEGGMEFIQNTQEYEGMLPSTSEFNNQNYYNTSGSIMTEGHMYTDINDSKIDPELLSSFQNSLAQSSESAFIADRQSGDCISNQGIVTTSEGQTTEYLPTRDIVATAFEESGLLQATANVINAVKNHYHEEKPKKRRKIFEREQTHPLIVSKNARSSKVLYACNYGNCQRKFTNKVGLDIHLYTHTGLKPVTCKLCEKSFLNSKLFDKHKCKYSRPLQEMKGMRFECDICQKSFGNIGTLFVHKRGHKGIKPYTCGLCSKTFTLKPSMYKHVKSHGSDVRYKCQTCEEMFRSPWHLEEHLMSHLNEKKVYNCSQCTKVYTNYPNYWRHVKSHSIKGKTRERDLLKSKILTTPENISGEGLKCNVCLKSFTSVVGFQQHIQLHGPKRYQCTECKKKFVSRDYLQNHLQWYIAKFALGQTVSGHIKVIEKYKESNDLDIDDFLEMIETDEDNNSVYNNEGDPQGEETSKTYLCDMCGNYFFTERALTRHIKFHNDIPYKCSYCDKKFSFRANLMRHELTHTNTKEYECNLCDKTFTQKSRLEDHIKSHSAIRPYPCNLCNKKFSRISNLRRHKQLHSVEKKYECPECKRRFVCPRYLKEHVINVHTSMGRRKRECPICKVMLSGNSNLNRHLNLHYGTNDQNKKLECEICHKRFEFNSDMEIHLRSHTGEKPFYCETCSKSFMSMSNLRRHQTTHVESKSHVCEICGKAFKIERYLIDHRKIHTNPCKVTCEICNMSFSSNTNMKRHKLIHSGEKPFICPICNKAFRSKPDVERHRGIHFKEKSEQCHICSKKFKHKELLRRHLGKHERGVPTCDVCGKQFPTNYKLHRHQQTHQDNFICNVCETTFKTSLQLQKHVETHDIAEMRKLLLNMGSMKNTGNSTVKDTKPSMRIKQTGTIKTESNTANSKKKLTVQPVSMTNLPLLAPNVNSAGTPIITVSQIPISGALTNVISIKDISQINMN</sequence>
<evidence type="ECO:0000313" key="13">
    <source>
        <dbReference type="Proteomes" id="UP000596742"/>
    </source>
</evidence>
<evidence type="ECO:0000256" key="3">
    <source>
        <dbReference type="ARBA" id="ARBA00022737"/>
    </source>
</evidence>
<dbReference type="PANTHER" id="PTHR16515">
    <property type="entry name" value="PR DOMAIN ZINC FINGER PROTEIN"/>
    <property type="match status" value="1"/>
</dbReference>
<feature type="domain" description="C2H2-type" evidence="11">
    <location>
        <begin position="357"/>
        <end position="384"/>
    </location>
</feature>
<feature type="domain" description="C2H2-type" evidence="11">
    <location>
        <begin position="915"/>
        <end position="942"/>
    </location>
</feature>
<dbReference type="PROSITE" id="PS50157">
    <property type="entry name" value="ZINC_FINGER_C2H2_2"/>
    <property type="match status" value="21"/>
</dbReference>
<feature type="domain" description="C2H2-type" evidence="11">
    <location>
        <begin position="859"/>
        <end position="886"/>
    </location>
</feature>
<dbReference type="InterPro" id="IPR036236">
    <property type="entry name" value="Znf_C2H2_sf"/>
</dbReference>
<dbReference type="GO" id="GO:0008270">
    <property type="term" value="F:zinc ion binding"/>
    <property type="evidence" value="ECO:0007669"/>
    <property type="project" value="UniProtKB-KW"/>
</dbReference>
<dbReference type="SUPFAM" id="SSF57667">
    <property type="entry name" value="beta-beta-alpha zinc fingers"/>
    <property type="match status" value="12"/>
</dbReference>
<feature type="domain" description="C2H2-type" evidence="11">
    <location>
        <begin position="413"/>
        <end position="440"/>
    </location>
</feature>
<dbReference type="PROSITE" id="PS00028">
    <property type="entry name" value="ZINC_FINGER_C2H2_1"/>
    <property type="match status" value="19"/>
</dbReference>
<dbReference type="FunFam" id="3.30.160.60:FF:000325">
    <property type="entry name" value="ZFP90 zinc finger protein"/>
    <property type="match status" value="1"/>
</dbReference>
<reference evidence="12" key="1">
    <citation type="submission" date="2018-11" db="EMBL/GenBank/DDBJ databases">
        <authorList>
            <person name="Alioto T."/>
            <person name="Alioto T."/>
        </authorList>
    </citation>
    <scope>NUCLEOTIDE SEQUENCE</scope>
</reference>
<dbReference type="EMBL" id="UYJE01009187">
    <property type="protein sequence ID" value="VDI70986.1"/>
    <property type="molecule type" value="Genomic_DNA"/>
</dbReference>
<dbReference type="FunFam" id="3.30.160.60:FF:000145">
    <property type="entry name" value="Zinc finger protein 574"/>
    <property type="match status" value="1"/>
</dbReference>
<keyword evidence="8" id="KW-0804">Transcription</keyword>
<dbReference type="GO" id="GO:0005634">
    <property type="term" value="C:nucleus"/>
    <property type="evidence" value="ECO:0007669"/>
    <property type="project" value="UniProtKB-SubCell"/>
</dbReference>
<dbReference type="GO" id="GO:0003677">
    <property type="term" value="F:DNA binding"/>
    <property type="evidence" value="ECO:0007669"/>
    <property type="project" value="UniProtKB-KW"/>
</dbReference>
<dbReference type="FunFam" id="3.30.160.60:FF:000446">
    <property type="entry name" value="Zinc finger protein"/>
    <property type="match status" value="2"/>
</dbReference>
<keyword evidence="2" id="KW-0479">Metal-binding</keyword>
<dbReference type="Proteomes" id="UP000596742">
    <property type="component" value="Unassembled WGS sequence"/>
</dbReference>
<feature type="domain" description="C2H2-type" evidence="11">
    <location>
        <begin position="385"/>
        <end position="412"/>
    </location>
</feature>
<dbReference type="GO" id="GO:0006357">
    <property type="term" value="P:regulation of transcription by RNA polymerase II"/>
    <property type="evidence" value="ECO:0007669"/>
    <property type="project" value="UniProtKB-ARBA"/>
</dbReference>
<feature type="domain" description="C2H2-type" evidence="11">
    <location>
        <begin position="601"/>
        <end position="623"/>
    </location>
</feature>